<dbReference type="PROSITE" id="PS00211">
    <property type="entry name" value="ABC_TRANSPORTER_1"/>
    <property type="match status" value="2"/>
</dbReference>
<evidence type="ECO:0000313" key="15">
    <source>
        <dbReference type="Proteomes" id="UP001215598"/>
    </source>
</evidence>
<feature type="transmembrane region" description="Helical" evidence="11">
    <location>
        <begin position="726"/>
        <end position="751"/>
    </location>
</feature>
<feature type="transmembrane region" description="Helical" evidence="11">
    <location>
        <begin position="817"/>
        <end position="844"/>
    </location>
</feature>
<evidence type="ECO:0000256" key="3">
    <source>
        <dbReference type="ARBA" id="ARBA00022475"/>
    </source>
</evidence>
<evidence type="ECO:0000256" key="1">
    <source>
        <dbReference type="ARBA" id="ARBA00004651"/>
    </source>
</evidence>
<feature type="domain" description="ABC transmembrane type-1" evidence="13">
    <location>
        <begin position="215"/>
        <end position="344"/>
    </location>
</feature>
<dbReference type="InterPro" id="IPR011527">
    <property type="entry name" value="ABC1_TM_dom"/>
</dbReference>
<evidence type="ECO:0000259" key="13">
    <source>
        <dbReference type="PROSITE" id="PS50929"/>
    </source>
</evidence>
<evidence type="ECO:0000256" key="7">
    <source>
        <dbReference type="ARBA" id="ARBA00022840"/>
    </source>
</evidence>
<comment type="caution">
    <text evidence="14">The sequence shown here is derived from an EMBL/GenBank/DDBJ whole genome shotgun (WGS) entry which is preliminary data.</text>
</comment>
<dbReference type="FunFam" id="1.20.1560.10:FF:000013">
    <property type="entry name" value="ABC transporter C family member 2"/>
    <property type="match status" value="1"/>
</dbReference>
<evidence type="ECO:0000256" key="8">
    <source>
        <dbReference type="ARBA" id="ARBA00022989"/>
    </source>
</evidence>
<feature type="transmembrane region" description="Helical" evidence="11">
    <location>
        <begin position="252"/>
        <end position="272"/>
    </location>
</feature>
<dbReference type="FunFam" id="3.40.50.300:FF:002145">
    <property type="entry name" value="ABC transporter (MsbA subfamily)"/>
    <property type="match status" value="1"/>
</dbReference>
<keyword evidence="15" id="KW-1185">Reference proteome</keyword>
<gene>
    <name evidence="14" type="ORF">B0H16DRAFT_1674822</name>
</gene>
<organism evidence="14 15">
    <name type="scientific">Mycena metata</name>
    <dbReference type="NCBI Taxonomy" id="1033252"/>
    <lineage>
        <taxon>Eukaryota</taxon>
        <taxon>Fungi</taxon>
        <taxon>Dikarya</taxon>
        <taxon>Basidiomycota</taxon>
        <taxon>Agaricomycotina</taxon>
        <taxon>Agaricomycetes</taxon>
        <taxon>Agaricomycetidae</taxon>
        <taxon>Agaricales</taxon>
        <taxon>Marasmiineae</taxon>
        <taxon>Mycenaceae</taxon>
        <taxon>Mycena</taxon>
    </lineage>
</organism>
<evidence type="ECO:0000256" key="2">
    <source>
        <dbReference type="ARBA" id="ARBA00022448"/>
    </source>
</evidence>
<dbReference type="PROSITE" id="PS50929">
    <property type="entry name" value="ABC_TM1F"/>
    <property type="match status" value="2"/>
</dbReference>
<feature type="domain" description="ABC transporter" evidence="12">
    <location>
        <begin position="996"/>
        <end position="1221"/>
    </location>
</feature>
<keyword evidence="7" id="KW-0067">ATP-binding</keyword>
<dbReference type="EMBL" id="JARKIB010000047">
    <property type="protein sequence ID" value="KAJ7756352.1"/>
    <property type="molecule type" value="Genomic_DNA"/>
</dbReference>
<evidence type="ECO:0000256" key="11">
    <source>
        <dbReference type="SAM" id="Phobius"/>
    </source>
</evidence>
<dbReference type="InterPro" id="IPR050173">
    <property type="entry name" value="ABC_transporter_C-like"/>
</dbReference>
<evidence type="ECO:0000313" key="14">
    <source>
        <dbReference type="EMBL" id="KAJ7756352.1"/>
    </source>
</evidence>
<dbReference type="SUPFAM" id="SSF90123">
    <property type="entry name" value="ABC transporter transmembrane region"/>
    <property type="match status" value="2"/>
</dbReference>
<evidence type="ECO:0000259" key="12">
    <source>
        <dbReference type="PROSITE" id="PS50893"/>
    </source>
</evidence>
<evidence type="ECO:0000256" key="4">
    <source>
        <dbReference type="ARBA" id="ARBA00022692"/>
    </source>
</evidence>
<dbReference type="GO" id="GO:0016887">
    <property type="term" value="F:ATP hydrolysis activity"/>
    <property type="evidence" value="ECO:0007669"/>
    <property type="project" value="InterPro"/>
</dbReference>
<dbReference type="GO" id="GO:0140359">
    <property type="term" value="F:ABC-type transporter activity"/>
    <property type="evidence" value="ECO:0007669"/>
    <property type="project" value="InterPro"/>
</dbReference>
<evidence type="ECO:0000256" key="10">
    <source>
        <dbReference type="ARBA" id="ARBA00023180"/>
    </source>
</evidence>
<reference evidence="14" key="1">
    <citation type="submission" date="2023-03" db="EMBL/GenBank/DDBJ databases">
        <title>Massive genome expansion in bonnet fungi (Mycena s.s.) driven by repeated elements and novel gene families across ecological guilds.</title>
        <authorList>
            <consortium name="Lawrence Berkeley National Laboratory"/>
            <person name="Harder C.B."/>
            <person name="Miyauchi S."/>
            <person name="Viragh M."/>
            <person name="Kuo A."/>
            <person name="Thoen E."/>
            <person name="Andreopoulos B."/>
            <person name="Lu D."/>
            <person name="Skrede I."/>
            <person name="Drula E."/>
            <person name="Henrissat B."/>
            <person name="Morin E."/>
            <person name="Kohler A."/>
            <person name="Barry K."/>
            <person name="LaButti K."/>
            <person name="Morin E."/>
            <person name="Salamov A."/>
            <person name="Lipzen A."/>
            <person name="Mereny Z."/>
            <person name="Hegedus B."/>
            <person name="Baldrian P."/>
            <person name="Stursova M."/>
            <person name="Weitz H."/>
            <person name="Taylor A."/>
            <person name="Grigoriev I.V."/>
            <person name="Nagy L.G."/>
            <person name="Martin F."/>
            <person name="Kauserud H."/>
        </authorList>
    </citation>
    <scope>NUCLEOTIDE SEQUENCE</scope>
    <source>
        <strain evidence="14">CBHHK182m</strain>
    </source>
</reference>
<dbReference type="PANTHER" id="PTHR24223">
    <property type="entry name" value="ATP-BINDING CASSETTE SUB-FAMILY C"/>
    <property type="match status" value="1"/>
</dbReference>
<dbReference type="GO" id="GO:0005524">
    <property type="term" value="F:ATP binding"/>
    <property type="evidence" value="ECO:0007669"/>
    <property type="project" value="UniProtKB-KW"/>
</dbReference>
<feature type="transmembrane region" description="Helical" evidence="11">
    <location>
        <begin position="226"/>
        <end position="246"/>
    </location>
</feature>
<keyword evidence="8 11" id="KW-1133">Transmembrane helix</keyword>
<keyword evidence="9 11" id="KW-0472">Membrane</keyword>
<keyword evidence="3" id="KW-1003">Cell membrane</keyword>
<evidence type="ECO:0000256" key="6">
    <source>
        <dbReference type="ARBA" id="ARBA00022741"/>
    </source>
</evidence>
<dbReference type="Pfam" id="PF00664">
    <property type="entry name" value="ABC_membrane"/>
    <property type="match status" value="2"/>
</dbReference>
<dbReference type="InterPro" id="IPR036640">
    <property type="entry name" value="ABC1_TM_sf"/>
</dbReference>
<dbReference type="PANTHER" id="PTHR24223:SF356">
    <property type="entry name" value="ATP-BINDING CASSETTE TRANSPORTER ABC4"/>
    <property type="match status" value="1"/>
</dbReference>
<dbReference type="PROSITE" id="PS50893">
    <property type="entry name" value="ABC_TRANSPORTER_2"/>
    <property type="match status" value="2"/>
</dbReference>
<comment type="subcellular location">
    <subcellularLocation>
        <location evidence="1">Cell membrane</location>
        <topology evidence="1">Multi-pass membrane protein</topology>
    </subcellularLocation>
</comment>
<dbReference type="InterPro" id="IPR017871">
    <property type="entry name" value="ABC_transporter-like_CS"/>
</dbReference>
<name>A0AAD7NCQ4_9AGAR</name>
<evidence type="ECO:0000256" key="5">
    <source>
        <dbReference type="ARBA" id="ARBA00022737"/>
    </source>
</evidence>
<accession>A0AAD7NCQ4</accession>
<dbReference type="InterPro" id="IPR027417">
    <property type="entry name" value="P-loop_NTPase"/>
</dbReference>
<dbReference type="Gene3D" id="1.20.1560.10">
    <property type="entry name" value="ABC transporter type 1, transmembrane domain"/>
    <property type="match status" value="2"/>
</dbReference>
<keyword evidence="2" id="KW-0813">Transport</keyword>
<feature type="domain" description="ABC transporter" evidence="12">
    <location>
        <begin position="402"/>
        <end position="645"/>
    </location>
</feature>
<keyword evidence="4 11" id="KW-0812">Transmembrane</keyword>
<dbReference type="Pfam" id="PF00005">
    <property type="entry name" value="ABC_tran"/>
    <property type="match status" value="2"/>
</dbReference>
<protein>
    <submittedName>
        <fullName evidence="14">P-loop containing nucleoside triphosphate hydrolase protein</fullName>
    </submittedName>
</protein>
<proteinExistence type="predicted"/>
<dbReference type="CDD" id="cd03244">
    <property type="entry name" value="ABCC_MRP_domain2"/>
    <property type="match status" value="1"/>
</dbReference>
<keyword evidence="14" id="KW-0378">Hydrolase</keyword>
<dbReference type="SUPFAM" id="SSF52540">
    <property type="entry name" value="P-loop containing nucleoside triphosphate hydrolases"/>
    <property type="match status" value="2"/>
</dbReference>
<dbReference type="GO" id="GO:0005886">
    <property type="term" value="C:plasma membrane"/>
    <property type="evidence" value="ECO:0007669"/>
    <property type="project" value="UniProtKB-SubCell"/>
</dbReference>
<feature type="transmembrane region" description="Helical" evidence="11">
    <location>
        <begin position="148"/>
        <end position="170"/>
    </location>
</feature>
<feature type="domain" description="ABC transmembrane type-1" evidence="13">
    <location>
        <begin position="689"/>
        <end position="959"/>
    </location>
</feature>
<feature type="transmembrane region" description="Helical" evidence="11">
    <location>
        <begin position="686"/>
        <end position="705"/>
    </location>
</feature>
<sequence>MLAQPPISDNTARHLTFVLLSALVVYLYRDVLPLGTVFATPKDSAEGIRLWIKIGLLAFAGCLNPMDVPNPEQTASILSLALYTFLDRTIFLAHRLGHLPYDLFPPLADYDSAEYLRTQNFQVLGSFPKFHQLLTGGRRHLFFGIVRIFRFDILVLAVTSVVIVLAKFGAPAGLNRLLRPKGKAKLIGPTIHSLGEHWYMYIVSRVGVHTEAILTELIFEHALHCYLSLVYMPLMFILSIWFLYAILGWSTFVGLATIFAMLPVPGYLGKWVQTIQRDLAKKRDARVQSVSETINLLRMIKFFGWETKMSAEVAAKRQMELVCLWKRKLLDLVNGCIISVTSCIDLVFSSMTVFDMLKTSVESILSFYTQFLTSKVSFDRIDSFLREVERVVPEEHRDEICVRNATFSWSAADDSSTREFSLKIDNLFFKKGCINLILGQTGSGKTSLLLSLLGETYFTSSHDPESWYNLPRDGGVGYAAQESWVQSATIKENILFGAEFDSQRYRKVLYQCCLEKDLELFAAGDEQVVGERGLTLSGGQKARLTLARAIYSQATILLLDDVLAALDVHTAKWIVEKCFAGDLIAGRTVLLVVRYIYPVHGLDGRVMSQGTIHDALKIDKGLNIEASDDQARLESAAEEINISNISDKKPSTSGTLIVPEEIVEGNVGWSPIRLYLRSLGGAHPHLFFLALLAGFFLQNFAGNLQTWYLGYWSSQYDTKPASEVRVLYYLSVYGSILLLLFFFYACGFLVYTFGILRASETLHQQFIESVLGTTLRWLDVTPTSRIIARATQDIGMVDGPLTASLRSLVDHTVSMGVTLGAIVLFTPIFLGPGVMLFLLGSYYGRLFMPARISAKRELSNARSPILGHFSAAVTGLISIRAYACQDTFIHESLHRLDHYTRAARLSFDLTRWSVVRTQMLGNGFVVSLTAYLVYFKNYNAANAGFTLQAAVRFGEMVTRWLLLERIEAYLNIEQEPKPIMSGVPPAAWPTSGEFIVRNLSARYSDDGADVLHDISFSVKSGERIGSSLTLALLRAIPTTGSVSYDGITTSSINLDALRLKITIIPQMPELLSGTLRQNLDPFGQFGDAELDAALHAAGLSSLQAEAAENNITLEAVVSSGGSNLSVGQRQVIALARAMVRKSKLLILDEGVCSDYETDAVIQNSLRTRLGSDVTVITIAHRLHSIMDADRIMVLDAGRIVEFDSPRKLLEISGGHFRSLVHESEDRDVLNPMVRKHVNV</sequence>
<dbReference type="InterPro" id="IPR003439">
    <property type="entry name" value="ABC_transporter-like_ATP-bd"/>
</dbReference>
<keyword evidence="10" id="KW-0325">Glycoprotein</keyword>
<dbReference type="Gene3D" id="3.40.50.300">
    <property type="entry name" value="P-loop containing nucleotide triphosphate hydrolases"/>
    <property type="match status" value="2"/>
</dbReference>
<evidence type="ECO:0000256" key="9">
    <source>
        <dbReference type="ARBA" id="ARBA00023136"/>
    </source>
</evidence>
<dbReference type="AlphaFoldDB" id="A0AAD7NCQ4"/>
<dbReference type="CDD" id="cd18604">
    <property type="entry name" value="ABC_6TM_VMR1_D2_like"/>
    <property type="match status" value="1"/>
</dbReference>
<dbReference type="Proteomes" id="UP001215598">
    <property type="component" value="Unassembled WGS sequence"/>
</dbReference>
<dbReference type="CDD" id="cd18596">
    <property type="entry name" value="ABC_6TM_VMR1_D1_like"/>
    <property type="match status" value="1"/>
</dbReference>
<keyword evidence="5" id="KW-0677">Repeat</keyword>
<keyword evidence="6" id="KW-0547">Nucleotide-binding</keyword>
<dbReference type="InterPro" id="IPR003593">
    <property type="entry name" value="AAA+_ATPase"/>
</dbReference>
<dbReference type="SMART" id="SM00382">
    <property type="entry name" value="AAA"/>
    <property type="match status" value="2"/>
</dbReference>